<reference evidence="3" key="1">
    <citation type="submission" date="2016-10" db="EMBL/GenBank/DDBJ databases">
        <authorList>
            <person name="Varghese N."/>
            <person name="Submissions S."/>
        </authorList>
    </citation>
    <scope>NUCLEOTIDE SEQUENCE [LARGE SCALE GENOMIC DNA]</scope>
    <source>
        <strain evidence="3">CGMCC 1.7738</strain>
    </source>
</reference>
<evidence type="ECO:0000313" key="2">
    <source>
        <dbReference type="EMBL" id="SFL11033.1"/>
    </source>
</evidence>
<dbReference type="SUPFAM" id="SSF55729">
    <property type="entry name" value="Acyl-CoA N-acyltransferases (Nat)"/>
    <property type="match status" value="1"/>
</dbReference>
<dbReference type="Pfam" id="PF00583">
    <property type="entry name" value="Acetyltransf_1"/>
    <property type="match status" value="1"/>
</dbReference>
<gene>
    <name evidence="2" type="ORF">SAMN04487950_2511</name>
</gene>
<dbReference type="InterPro" id="IPR016181">
    <property type="entry name" value="Acyl_CoA_acyltransferase"/>
</dbReference>
<accession>A0A1I4F0R7</accession>
<dbReference type="InterPro" id="IPR000182">
    <property type="entry name" value="GNAT_dom"/>
</dbReference>
<keyword evidence="3" id="KW-1185">Reference proteome</keyword>
<dbReference type="Proteomes" id="UP000199607">
    <property type="component" value="Unassembled WGS sequence"/>
</dbReference>
<sequence>MLTETRDAVDGYWADALGCSRAVLRQEGLSVVEGPADEVELVARGDSVVVAVGSSRTNVVRDALAGLSATAAVDADVLTARFASIGIPVNEVLGPAYLGYADDSTLWPVDASTRPTVEDTVRTLTESDSGAYDRFRAACSDDEWDAGGSDLVPERTVGRFVDGNLVALAGYTVWDDTLAHIAVVTHPDHRNEGHAQAVVGRVARVALDDGLVPQYRTLDAWPWSIQAATNVGFERWGTSLLVRFD</sequence>
<evidence type="ECO:0000313" key="3">
    <source>
        <dbReference type="Proteomes" id="UP000199607"/>
    </source>
</evidence>
<dbReference type="Gene3D" id="3.40.630.30">
    <property type="match status" value="1"/>
</dbReference>
<dbReference type="PROSITE" id="PS51186">
    <property type="entry name" value="GNAT"/>
    <property type="match status" value="1"/>
</dbReference>
<dbReference type="AlphaFoldDB" id="A0A1I4F0R7"/>
<feature type="domain" description="N-acetyltransferase" evidence="1">
    <location>
        <begin position="119"/>
        <end position="245"/>
    </location>
</feature>
<dbReference type="RefSeq" id="WP_089869767.1">
    <property type="nucleotide sequence ID" value="NZ_FOTC01000002.1"/>
</dbReference>
<name>A0A1I4F0R7_9EURY</name>
<protein>
    <recommendedName>
        <fullName evidence="1">N-acetyltransferase domain-containing protein</fullName>
    </recommendedName>
</protein>
<organism evidence="2 3">
    <name type="scientific">Halogranum rubrum</name>
    <dbReference type="NCBI Taxonomy" id="553466"/>
    <lineage>
        <taxon>Archaea</taxon>
        <taxon>Methanobacteriati</taxon>
        <taxon>Methanobacteriota</taxon>
        <taxon>Stenosarchaea group</taxon>
        <taxon>Halobacteria</taxon>
        <taxon>Halobacteriales</taxon>
        <taxon>Haloferacaceae</taxon>
    </lineage>
</organism>
<evidence type="ECO:0000259" key="1">
    <source>
        <dbReference type="PROSITE" id="PS51186"/>
    </source>
</evidence>
<dbReference type="GO" id="GO:0016747">
    <property type="term" value="F:acyltransferase activity, transferring groups other than amino-acyl groups"/>
    <property type="evidence" value="ECO:0007669"/>
    <property type="project" value="InterPro"/>
</dbReference>
<proteinExistence type="predicted"/>
<dbReference type="STRING" id="553466.SAMN04487950_2511"/>
<dbReference type="EMBL" id="FOTC01000002">
    <property type="protein sequence ID" value="SFL11033.1"/>
    <property type="molecule type" value="Genomic_DNA"/>
</dbReference>